<proteinExistence type="predicted"/>
<dbReference type="PANTHER" id="PTHR38011">
    <property type="entry name" value="DIHYDROFOLATE REDUCTASE FAMILY PROTEIN (AFU_ORTHOLOGUE AFUA_8G06820)"/>
    <property type="match status" value="1"/>
</dbReference>
<dbReference type="InterPro" id="IPR050765">
    <property type="entry name" value="Riboflavin_Biosynth_HTPR"/>
</dbReference>
<evidence type="ECO:0000313" key="2">
    <source>
        <dbReference type="EMBL" id="QEO16078.1"/>
    </source>
</evidence>
<dbReference type="GO" id="GO:0009231">
    <property type="term" value="P:riboflavin biosynthetic process"/>
    <property type="evidence" value="ECO:0007669"/>
    <property type="project" value="InterPro"/>
</dbReference>
<dbReference type="KEGG" id="ail:FLP10_05110"/>
<evidence type="ECO:0000313" key="3">
    <source>
        <dbReference type="Proteomes" id="UP000324678"/>
    </source>
</evidence>
<reference evidence="2 3" key="1">
    <citation type="submission" date="2019-09" db="EMBL/GenBank/DDBJ databases">
        <title>Genome sequencing of strain KACC 19306.</title>
        <authorList>
            <person name="Heo J."/>
            <person name="Kim S.-J."/>
            <person name="Kim J.-S."/>
            <person name="Hong S.-B."/>
            <person name="Kwon S.-W."/>
        </authorList>
    </citation>
    <scope>NUCLEOTIDE SEQUENCE [LARGE SCALE GENOMIC DNA]</scope>
    <source>
        <strain evidence="2 3">KACC 19306</strain>
    </source>
</reference>
<name>A0A5C1YKF5_9MICO</name>
<dbReference type="RefSeq" id="WP_149162091.1">
    <property type="nucleotide sequence ID" value="NZ_CP043505.1"/>
</dbReference>
<gene>
    <name evidence="2" type="ORF">FLP10_05110</name>
</gene>
<dbReference type="InterPro" id="IPR024072">
    <property type="entry name" value="DHFR-like_dom_sf"/>
</dbReference>
<dbReference type="PANTHER" id="PTHR38011:SF2">
    <property type="entry name" value="BIFUNCTIONAL DEAMINASE-REDUCTASE DOMAIN PROTEIN"/>
    <property type="match status" value="1"/>
</dbReference>
<accession>A0A5C1YKF5</accession>
<dbReference type="OrthoDB" id="7342392at2"/>
<dbReference type="Pfam" id="PF01872">
    <property type="entry name" value="RibD_C"/>
    <property type="match status" value="1"/>
</dbReference>
<organism evidence="2 3">
    <name type="scientific">Agromyces intestinalis</name>
    <dbReference type="NCBI Taxonomy" id="2592652"/>
    <lineage>
        <taxon>Bacteria</taxon>
        <taxon>Bacillati</taxon>
        <taxon>Actinomycetota</taxon>
        <taxon>Actinomycetes</taxon>
        <taxon>Micrococcales</taxon>
        <taxon>Microbacteriaceae</taxon>
        <taxon>Agromyces</taxon>
    </lineage>
</organism>
<protein>
    <submittedName>
        <fullName evidence="2">Deaminase</fullName>
    </submittedName>
</protein>
<dbReference type="EMBL" id="CP043505">
    <property type="protein sequence ID" value="QEO16078.1"/>
    <property type="molecule type" value="Genomic_DNA"/>
</dbReference>
<dbReference type="SUPFAM" id="SSF53597">
    <property type="entry name" value="Dihydrofolate reductase-like"/>
    <property type="match status" value="1"/>
</dbReference>
<dbReference type="GO" id="GO:0008703">
    <property type="term" value="F:5-amino-6-(5-phosphoribosylamino)uracil reductase activity"/>
    <property type="evidence" value="ECO:0007669"/>
    <property type="project" value="InterPro"/>
</dbReference>
<feature type="domain" description="Bacterial bifunctional deaminase-reductase C-terminal" evidence="1">
    <location>
        <begin position="5"/>
        <end position="181"/>
    </location>
</feature>
<dbReference type="Gene3D" id="3.40.430.10">
    <property type="entry name" value="Dihydrofolate Reductase, subunit A"/>
    <property type="match status" value="1"/>
</dbReference>
<dbReference type="InterPro" id="IPR002734">
    <property type="entry name" value="RibDG_C"/>
</dbReference>
<sequence>MGIIAASMFLTLDGVYQAPGGKEEDPSGAFPYGGWQAEFLDDESGQAIGADIDRMDALLLGRRTYDIFAGYWPRVPADNPIAAKFAEVPKYVVSRTLVDPDWEGTTVLPDPASAARLRDQFDEVQVIGSGSLLQSLFTADAVDRLQLWTYPVTLGEGKRLFGPGTIPAAFRLVQARAYPGGAVGAVYERAGDLVLRDMDDGIEAAG</sequence>
<keyword evidence="3" id="KW-1185">Reference proteome</keyword>
<dbReference type="Proteomes" id="UP000324678">
    <property type="component" value="Chromosome"/>
</dbReference>
<dbReference type="AlphaFoldDB" id="A0A5C1YKF5"/>
<evidence type="ECO:0000259" key="1">
    <source>
        <dbReference type="Pfam" id="PF01872"/>
    </source>
</evidence>